<evidence type="ECO:0000313" key="2">
    <source>
        <dbReference type="Proteomes" id="UP000789920"/>
    </source>
</evidence>
<feature type="non-terminal residue" evidence="1">
    <location>
        <position position="1"/>
    </location>
</feature>
<sequence>LADIKKPLQNVGSQRRVIRSLKRYPHDGQISSCTSENLSGMYVYLVGFVGQRGQRYCRCSSIGYTKEGNCVISSMTWYCSRIVVIELVIIGSKKERCS</sequence>
<keyword evidence="2" id="KW-1185">Reference proteome</keyword>
<organism evidence="1 2">
    <name type="scientific">Racocetra persica</name>
    <dbReference type="NCBI Taxonomy" id="160502"/>
    <lineage>
        <taxon>Eukaryota</taxon>
        <taxon>Fungi</taxon>
        <taxon>Fungi incertae sedis</taxon>
        <taxon>Mucoromycota</taxon>
        <taxon>Glomeromycotina</taxon>
        <taxon>Glomeromycetes</taxon>
        <taxon>Diversisporales</taxon>
        <taxon>Gigasporaceae</taxon>
        <taxon>Racocetra</taxon>
    </lineage>
</organism>
<dbReference type="Proteomes" id="UP000789920">
    <property type="component" value="Unassembled WGS sequence"/>
</dbReference>
<accession>A0ACA9RRR9</accession>
<comment type="caution">
    <text evidence="1">The sequence shown here is derived from an EMBL/GenBank/DDBJ whole genome shotgun (WGS) entry which is preliminary data.</text>
</comment>
<gene>
    <name evidence="1" type="ORF">RPERSI_LOCUS21714</name>
</gene>
<reference evidence="1" key="1">
    <citation type="submission" date="2021-06" db="EMBL/GenBank/DDBJ databases">
        <authorList>
            <person name="Kallberg Y."/>
            <person name="Tangrot J."/>
            <person name="Rosling A."/>
        </authorList>
    </citation>
    <scope>NUCLEOTIDE SEQUENCE</scope>
    <source>
        <strain evidence="1">MA461A</strain>
    </source>
</reference>
<name>A0ACA9RRR9_9GLOM</name>
<protein>
    <submittedName>
        <fullName evidence="1">33076_t:CDS:1</fullName>
    </submittedName>
</protein>
<evidence type="ECO:0000313" key="1">
    <source>
        <dbReference type="EMBL" id="CAG8804405.1"/>
    </source>
</evidence>
<dbReference type="EMBL" id="CAJVQC010064266">
    <property type="protein sequence ID" value="CAG8804405.1"/>
    <property type="molecule type" value="Genomic_DNA"/>
</dbReference>
<feature type="non-terminal residue" evidence="1">
    <location>
        <position position="98"/>
    </location>
</feature>
<proteinExistence type="predicted"/>